<comment type="caution">
    <text evidence="1">The sequence shown here is derived from an EMBL/GenBank/DDBJ whole genome shotgun (WGS) entry which is preliminary data.</text>
</comment>
<keyword evidence="2" id="KW-1185">Reference proteome</keyword>
<reference evidence="2" key="1">
    <citation type="submission" date="2017-03" db="EMBL/GenBank/DDBJ databases">
        <title>Genomes of endolithic fungi from Antarctica.</title>
        <authorList>
            <person name="Coleine C."/>
            <person name="Masonjones S."/>
            <person name="Stajich J.E."/>
        </authorList>
    </citation>
    <scope>NUCLEOTIDE SEQUENCE [LARGE SCALE GENOMIC DNA]</scope>
    <source>
        <strain evidence="2">CCFEE 5527</strain>
    </source>
</reference>
<gene>
    <name evidence="1" type="ORF">B0A48_01781</name>
</gene>
<name>A0A1V8TQR8_9PEZI</name>
<accession>A0A1V8TQR8</accession>
<evidence type="ECO:0000313" key="2">
    <source>
        <dbReference type="Proteomes" id="UP000192596"/>
    </source>
</evidence>
<dbReference type="InterPro" id="IPR027417">
    <property type="entry name" value="P-loop_NTPase"/>
</dbReference>
<proteinExistence type="predicted"/>
<dbReference type="Proteomes" id="UP000192596">
    <property type="component" value="Unassembled WGS sequence"/>
</dbReference>
<organism evidence="1 2">
    <name type="scientific">Cryoendolithus antarcticus</name>
    <dbReference type="NCBI Taxonomy" id="1507870"/>
    <lineage>
        <taxon>Eukaryota</taxon>
        <taxon>Fungi</taxon>
        <taxon>Dikarya</taxon>
        <taxon>Ascomycota</taxon>
        <taxon>Pezizomycotina</taxon>
        <taxon>Dothideomycetes</taxon>
        <taxon>Dothideomycetidae</taxon>
        <taxon>Cladosporiales</taxon>
        <taxon>Cladosporiaceae</taxon>
        <taxon>Cryoendolithus</taxon>
    </lineage>
</organism>
<dbReference type="InParanoid" id="A0A1V8TQR8"/>
<dbReference type="Gene3D" id="3.40.50.300">
    <property type="entry name" value="P-loop containing nucleotide triphosphate hydrolases"/>
    <property type="match status" value="1"/>
</dbReference>
<dbReference type="AlphaFoldDB" id="A0A1V8TQR8"/>
<sequence>MKEAWWHRYLLGTGMRVTFCTTVMAGEEDLQAFFKADVVVIDDASALTKAELAVPIAGFKESAKSVVLVEDYETSSPLLVSGPENNAGYGALAASLFKSHADPEIAGVAREKDELIEVHDLEG</sequence>
<protein>
    <submittedName>
        <fullName evidence="1">Uncharacterized protein</fullName>
    </submittedName>
</protein>
<dbReference type="EMBL" id="NAJO01000003">
    <property type="protein sequence ID" value="OQO13552.1"/>
    <property type="molecule type" value="Genomic_DNA"/>
</dbReference>
<evidence type="ECO:0000313" key="1">
    <source>
        <dbReference type="EMBL" id="OQO13552.1"/>
    </source>
</evidence>